<evidence type="ECO:0000256" key="6">
    <source>
        <dbReference type="ARBA" id="ARBA00023136"/>
    </source>
</evidence>
<keyword evidence="9" id="KW-0808">Transferase</keyword>
<dbReference type="InterPro" id="IPR002656">
    <property type="entry name" value="Acyl_transf_3_dom"/>
</dbReference>
<dbReference type="OrthoDB" id="65129at2"/>
<protein>
    <submittedName>
        <fullName evidence="9">Acyltransferase</fullName>
    </submittedName>
</protein>
<dbReference type="RefSeq" id="WP_155699083.1">
    <property type="nucleotide sequence ID" value="NZ_CP034235.1"/>
</dbReference>
<feature type="transmembrane region" description="Helical" evidence="7">
    <location>
        <begin position="82"/>
        <end position="103"/>
    </location>
</feature>
<feature type="transmembrane region" description="Helical" evidence="7">
    <location>
        <begin position="49"/>
        <end position="70"/>
    </location>
</feature>
<dbReference type="Proteomes" id="UP000426246">
    <property type="component" value="Chromosome"/>
</dbReference>
<sequence>MGKGKIYEFELFRFFAIVAVVLIHASSQGVGLLDRQSKIHVIFNFLNKISLYAVPSFLFMSGVVLFYNYYAKWQLKDIIPFYAKRLKFIVVPYVVVSLFYYLFNQRLYYHTMTFNLSHFLSLLPWSKSGYHLYFIIIILQFYVLFPVLLFLVKKFSFVQRYFTWIGIGLFLLFYFTNKYYYSFPHRTSLCFTYFAFFFLGASIGMNYAKALALIIKQRIWISVCALITGLGASIPYILADNHHFAPQYVYDFFFYTYGVFASLFFLWLSYAIHQKFSKTSTVLQNIGSHSFGIYLIHPALIGLYTMKIKASGGSIAYLLYFIGAYLVAFGGAYLLTVLIKKFIKPYWVLIGK</sequence>
<organism evidence="9 10">
    <name type="scientific">Paenibacillus psychroresistens</name>
    <dbReference type="NCBI Taxonomy" id="1778678"/>
    <lineage>
        <taxon>Bacteria</taxon>
        <taxon>Bacillati</taxon>
        <taxon>Bacillota</taxon>
        <taxon>Bacilli</taxon>
        <taxon>Bacillales</taxon>
        <taxon>Paenibacillaceae</taxon>
        <taxon>Paenibacillus</taxon>
    </lineage>
</organism>
<feature type="transmembrane region" description="Helical" evidence="7">
    <location>
        <begin position="12"/>
        <end position="29"/>
    </location>
</feature>
<evidence type="ECO:0000313" key="10">
    <source>
        <dbReference type="Proteomes" id="UP000426246"/>
    </source>
</evidence>
<dbReference type="PANTHER" id="PTHR40074">
    <property type="entry name" value="O-ACETYLTRANSFERASE WECH"/>
    <property type="match status" value="1"/>
</dbReference>
<evidence type="ECO:0000256" key="4">
    <source>
        <dbReference type="ARBA" id="ARBA00022692"/>
    </source>
</evidence>
<feature type="transmembrane region" description="Helical" evidence="7">
    <location>
        <begin position="219"/>
        <end position="238"/>
    </location>
</feature>
<comment type="subcellular location">
    <subcellularLocation>
        <location evidence="1">Cell membrane</location>
        <topology evidence="1">Multi-pass membrane protein</topology>
    </subcellularLocation>
</comment>
<keyword evidence="10" id="KW-1185">Reference proteome</keyword>
<evidence type="ECO:0000259" key="8">
    <source>
        <dbReference type="Pfam" id="PF01757"/>
    </source>
</evidence>
<gene>
    <name evidence="9" type="ORF">EHS13_03775</name>
</gene>
<dbReference type="GO" id="GO:0016413">
    <property type="term" value="F:O-acetyltransferase activity"/>
    <property type="evidence" value="ECO:0007669"/>
    <property type="project" value="TreeGrafter"/>
</dbReference>
<evidence type="ECO:0000256" key="2">
    <source>
        <dbReference type="ARBA" id="ARBA00007400"/>
    </source>
</evidence>
<evidence type="ECO:0000313" key="9">
    <source>
        <dbReference type="EMBL" id="QGQ94086.1"/>
    </source>
</evidence>
<proteinExistence type="inferred from homology"/>
<reference evidence="10" key="1">
    <citation type="submission" date="2018-11" db="EMBL/GenBank/DDBJ databases">
        <title>Complete genome sequence of Paenibacillus sp. ML311-T8.</title>
        <authorList>
            <person name="Nam Y.-D."/>
            <person name="Kang J."/>
            <person name="Chung W.-H."/>
            <person name="Park Y.S."/>
        </authorList>
    </citation>
    <scope>NUCLEOTIDE SEQUENCE [LARGE SCALE GENOMIC DNA]</scope>
    <source>
        <strain evidence="10">ML311-T8</strain>
    </source>
</reference>
<dbReference type="AlphaFoldDB" id="A0A6B8RFD9"/>
<evidence type="ECO:0000256" key="1">
    <source>
        <dbReference type="ARBA" id="ARBA00004651"/>
    </source>
</evidence>
<comment type="similarity">
    <text evidence="2">Belongs to the acyltransferase 3 family.</text>
</comment>
<feature type="transmembrane region" description="Helical" evidence="7">
    <location>
        <begin position="250"/>
        <end position="270"/>
    </location>
</feature>
<accession>A0A6B8RFD9</accession>
<feature type="transmembrane region" description="Helical" evidence="7">
    <location>
        <begin position="282"/>
        <end position="305"/>
    </location>
</feature>
<feature type="transmembrane region" description="Helical" evidence="7">
    <location>
        <begin position="130"/>
        <end position="152"/>
    </location>
</feature>
<dbReference type="GO" id="GO:0005886">
    <property type="term" value="C:plasma membrane"/>
    <property type="evidence" value="ECO:0007669"/>
    <property type="project" value="UniProtKB-SubCell"/>
</dbReference>
<feature type="transmembrane region" description="Helical" evidence="7">
    <location>
        <begin position="317"/>
        <end position="339"/>
    </location>
</feature>
<evidence type="ECO:0000256" key="7">
    <source>
        <dbReference type="SAM" id="Phobius"/>
    </source>
</evidence>
<feature type="domain" description="Acyltransferase 3" evidence="8">
    <location>
        <begin position="7"/>
        <end position="336"/>
    </location>
</feature>
<keyword evidence="6 7" id="KW-0472">Membrane</keyword>
<feature type="transmembrane region" description="Helical" evidence="7">
    <location>
        <begin position="186"/>
        <end position="207"/>
    </location>
</feature>
<keyword evidence="3" id="KW-1003">Cell membrane</keyword>
<dbReference type="Pfam" id="PF01757">
    <property type="entry name" value="Acyl_transf_3"/>
    <property type="match status" value="1"/>
</dbReference>
<keyword evidence="4 7" id="KW-0812">Transmembrane</keyword>
<dbReference type="KEGG" id="ppsc:EHS13_03775"/>
<keyword evidence="9" id="KW-0012">Acyltransferase</keyword>
<evidence type="ECO:0000256" key="5">
    <source>
        <dbReference type="ARBA" id="ARBA00022989"/>
    </source>
</evidence>
<dbReference type="PANTHER" id="PTHR40074:SF2">
    <property type="entry name" value="O-ACETYLTRANSFERASE WECH"/>
    <property type="match status" value="1"/>
</dbReference>
<keyword evidence="5 7" id="KW-1133">Transmembrane helix</keyword>
<dbReference type="EMBL" id="CP034235">
    <property type="protein sequence ID" value="QGQ94086.1"/>
    <property type="molecule type" value="Genomic_DNA"/>
</dbReference>
<evidence type="ECO:0000256" key="3">
    <source>
        <dbReference type="ARBA" id="ARBA00022475"/>
    </source>
</evidence>
<name>A0A6B8RFD9_9BACL</name>
<dbReference type="GO" id="GO:0009246">
    <property type="term" value="P:enterobacterial common antigen biosynthetic process"/>
    <property type="evidence" value="ECO:0007669"/>
    <property type="project" value="TreeGrafter"/>
</dbReference>
<feature type="transmembrane region" description="Helical" evidence="7">
    <location>
        <begin position="161"/>
        <end position="180"/>
    </location>
</feature>